<organism evidence="6 7">
    <name type="scientific">Romanomermis culicivorax</name>
    <name type="common">Nematode worm</name>
    <dbReference type="NCBI Taxonomy" id="13658"/>
    <lineage>
        <taxon>Eukaryota</taxon>
        <taxon>Metazoa</taxon>
        <taxon>Ecdysozoa</taxon>
        <taxon>Nematoda</taxon>
        <taxon>Enoplea</taxon>
        <taxon>Dorylaimia</taxon>
        <taxon>Mermithida</taxon>
        <taxon>Mermithoidea</taxon>
        <taxon>Mermithidae</taxon>
        <taxon>Romanomermis</taxon>
    </lineage>
</organism>
<dbReference type="SMART" id="SM00360">
    <property type="entry name" value="RRM"/>
    <property type="match status" value="2"/>
</dbReference>
<dbReference type="CDD" id="cd12684">
    <property type="entry name" value="RRM_cpo"/>
    <property type="match status" value="1"/>
</dbReference>
<keyword evidence="6" id="KW-1185">Reference proteome</keyword>
<evidence type="ECO:0000313" key="6">
    <source>
        <dbReference type="Proteomes" id="UP000887565"/>
    </source>
</evidence>
<evidence type="ECO:0000256" key="3">
    <source>
        <dbReference type="ARBA" id="ARBA00023242"/>
    </source>
</evidence>
<dbReference type="InterPro" id="IPR035979">
    <property type="entry name" value="RBD_domain_sf"/>
</dbReference>
<dbReference type="GO" id="GO:0005634">
    <property type="term" value="C:nucleus"/>
    <property type="evidence" value="ECO:0007669"/>
    <property type="project" value="UniProtKB-SubCell"/>
</dbReference>
<evidence type="ECO:0000256" key="1">
    <source>
        <dbReference type="ARBA" id="ARBA00004123"/>
    </source>
</evidence>
<proteinExistence type="predicted"/>
<dbReference type="CDD" id="cd12245">
    <property type="entry name" value="RRM_scw1_like"/>
    <property type="match status" value="1"/>
</dbReference>
<evidence type="ECO:0000256" key="2">
    <source>
        <dbReference type="ARBA" id="ARBA00022884"/>
    </source>
</evidence>
<feature type="domain" description="RRM" evidence="5">
    <location>
        <begin position="325"/>
        <end position="402"/>
    </location>
</feature>
<dbReference type="PANTHER" id="PTHR10501">
    <property type="entry name" value="U1 SMALL NUCLEAR RIBONUCLEOPROTEIN A/U2 SMALL NUCLEAR RIBONUCLEOPROTEIN B"/>
    <property type="match status" value="1"/>
</dbReference>
<dbReference type="InterPro" id="IPR000504">
    <property type="entry name" value="RRM_dom"/>
</dbReference>
<dbReference type="Proteomes" id="UP000887565">
    <property type="component" value="Unplaced"/>
</dbReference>
<dbReference type="FunFam" id="3.30.70.330:FF:000037">
    <property type="entry name" value="RNA-binding protein with multiple splicing 2"/>
    <property type="match status" value="1"/>
</dbReference>
<protein>
    <submittedName>
        <fullName evidence="7">RRM domain-containing protein</fullName>
    </submittedName>
</protein>
<evidence type="ECO:0000256" key="4">
    <source>
        <dbReference type="PROSITE-ProRule" id="PRU00176"/>
    </source>
</evidence>
<dbReference type="Gene3D" id="3.30.70.330">
    <property type="match status" value="2"/>
</dbReference>
<accession>A0A915JUG5</accession>
<dbReference type="SUPFAM" id="SSF54928">
    <property type="entry name" value="RNA-binding domain, RBD"/>
    <property type="match status" value="2"/>
</dbReference>
<feature type="domain" description="RRM" evidence="5">
    <location>
        <begin position="64"/>
        <end position="146"/>
    </location>
</feature>
<dbReference type="AlphaFoldDB" id="A0A915JUG5"/>
<evidence type="ECO:0000313" key="7">
    <source>
        <dbReference type="WBParaSite" id="nRc.2.0.1.t29709-RA"/>
    </source>
</evidence>
<dbReference type="InterPro" id="IPR034788">
    <property type="entry name" value="Cpo_RRM"/>
</dbReference>
<dbReference type="InterPro" id="IPR012677">
    <property type="entry name" value="Nucleotide-bd_a/b_plait_sf"/>
</dbReference>
<keyword evidence="2 4" id="KW-0694">RNA-binding</keyword>
<comment type="subcellular location">
    <subcellularLocation>
        <location evidence="1">Nucleus</location>
    </subcellularLocation>
</comment>
<dbReference type="Pfam" id="PF00076">
    <property type="entry name" value="RRM_1"/>
    <property type="match status" value="2"/>
</dbReference>
<evidence type="ECO:0000259" key="5">
    <source>
        <dbReference type="PROSITE" id="PS50102"/>
    </source>
</evidence>
<dbReference type="PROSITE" id="PS50102">
    <property type="entry name" value="RRM"/>
    <property type="match status" value="2"/>
</dbReference>
<dbReference type="GO" id="GO:0003723">
    <property type="term" value="F:RNA binding"/>
    <property type="evidence" value="ECO:0007669"/>
    <property type="project" value="UniProtKB-UniRule"/>
</dbReference>
<name>A0A915JUG5_ROMCU</name>
<keyword evidence="3" id="KW-0539">Nucleus</keyword>
<dbReference type="WBParaSite" id="nRc.2.0.1.t29709-RA">
    <property type="protein sequence ID" value="nRc.2.0.1.t29709-RA"/>
    <property type="gene ID" value="nRc.2.0.1.g29709"/>
</dbReference>
<dbReference type="OMA" id="CVAFVEY"/>
<reference evidence="7" key="1">
    <citation type="submission" date="2022-11" db="UniProtKB">
        <authorList>
            <consortium name="WormBaseParasite"/>
        </authorList>
    </citation>
    <scope>IDENTIFICATION</scope>
</reference>
<sequence>MPVRQMETNGFADGTLTASQSMDSVHMMPDDEQHRCPKTPIDEKQDESFLYFVCFDKEREILVRTLFVSGLPADTKPRELYLLFRAYKGYESSLLKVTSKNGKSSSPVGFVTFSDRPSAELARKDLQGVKFDPDLTQPLRLEFAKSNTKVTNNKIKQISPPIAATLPTFLHPLSGPELLALQQHNSNELWNNSLAAYAAELNAANFQIHPILQTLQTAALPGQYPFGSLAAATAGHPAFFGGGMPAVVPSFTAAAAAAAQQSTAANNVTAALAAALAANGTVNGQSTPVPFSNAASMAPPLGPTTLTNGHSSVTLLNSQHLQPCSTLFVANLGPNVDERELRDVFSVFPGFSRFRFHNKSGSPVAFVEYTEIRHAAQAMASLQGFTLPSSDRGGIRIEYAKHKMGESRKDEHFSSQSPITLTYDVMTSAISVLFLKP</sequence>